<reference evidence="1" key="1">
    <citation type="submission" date="2020-08" db="EMBL/GenBank/DDBJ databases">
        <title>Genome sequencing and assembly of the red palm weevil Rhynchophorus ferrugineus.</title>
        <authorList>
            <person name="Dias G.B."/>
            <person name="Bergman C.M."/>
            <person name="Manee M."/>
        </authorList>
    </citation>
    <scope>NUCLEOTIDE SEQUENCE</scope>
    <source>
        <strain evidence="1">AA-2017</strain>
        <tissue evidence="1">Whole larva</tissue>
    </source>
</reference>
<evidence type="ECO:0000313" key="1">
    <source>
        <dbReference type="EMBL" id="KAF7285286.1"/>
    </source>
</evidence>
<accession>A0A834MK26</accession>
<dbReference type="AlphaFoldDB" id="A0A834MK26"/>
<dbReference type="EMBL" id="JAACXV010000058">
    <property type="protein sequence ID" value="KAF7285286.1"/>
    <property type="molecule type" value="Genomic_DNA"/>
</dbReference>
<proteinExistence type="predicted"/>
<comment type="caution">
    <text evidence="1">The sequence shown here is derived from an EMBL/GenBank/DDBJ whole genome shotgun (WGS) entry which is preliminary data.</text>
</comment>
<gene>
    <name evidence="1" type="ORF">GWI33_011415</name>
</gene>
<dbReference type="Proteomes" id="UP000625711">
    <property type="component" value="Unassembled WGS sequence"/>
</dbReference>
<name>A0A834MK26_RHYFE</name>
<organism evidence="1 2">
    <name type="scientific">Rhynchophorus ferrugineus</name>
    <name type="common">Red palm weevil</name>
    <name type="synonym">Curculio ferrugineus</name>
    <dbReference type="NCBI Taxonomy" id="354439"/>
    <lineage>
        <taxon>Eukaryota</taxon>
        <taxon>Metazoa</taxon>
        <taxon>Ecdysozoa</taxon>
        <taxon>Arthropoda</taxon>
        <taxon>Hexapoda</taxon>
        <taxon>Insecta</taxon>
        <taxon>Pterygota</taxon>
        <taxon>Neoptera</taxon>
        <taxon>Endopterygota</taxon>
        <taxon>Coleoptera</taxon>
        <taxon>Polyphaga</taxon>
        <taxon>Cucujiformia</taxon>
        <taxon>Curculionidae</taxon>
        <taxon>Dryophthorinae</taxon>
        <taxon>Rhynchophorus</taxon>
    </lineage>
</organism>
<protein>
    <submittedName>
        <fullName evidence="1">Uncharacterized protein</fullName>
    </submittedName>
</protein>
<evidence type="ECO:0000313" key="2">
    <source>
        <dbReference type="Proteomes" id="UP000625711"/>
    </source>
</evidence>
<sequence length="118" mass="13062">MARCKRTNEKIASEHLNINQDELAPLSQLIKCAIIPGGKTTGNRWGFDKFLTSPPVMGVVRQTVTLSMSTGKRESGRDVGECEKMTRAERGKSCYSHLNGGERVDAPNLTLFCFFLVI</sequence>
<keyword evidence="2" id="KW-1185">Reference proteome</keyword>